<evidence type="ECO:0000256" key="12">
    <source>
        <dbReference type="ARBA" id="ARBA00023125"/>
    </source>
</evidence>
<dbReference type="GO" id="GO:0006261">
    <property type="term" value="P:DNA-templated DNA replication"/>
    <property type="evidence" value="ECO:0007669"/>
    <property type="project" value="UniProtKB-UniRule"/>
</dbReference>
<dbReference type="SMART" id="SM00482">
    <property type="entry name" value="POLAc"/>
    <property type="match status" value="1"/>
</dbReference>
<evidence type="ECO:0000256" key="3">
    <source>
        <dbReference type="ARBA" id="ARBA00020311"/>
    </source>
</evidence>
<dbReference type="PANTHER" id="PTHR10133">
    <property type="entry name" value="DNA POLYMERASE I"/>
    <property type="match status" value="1"/>
</dbReference>
<name>A0A0C3RDU0_9PORP</name>
<evidence type="ECO:0000256" key="5">
    <source>
        <dbReference type="ARBA" id="ARBA00022695"/>
    </source>
</evidence>
<dbReference type="Pfam" id="PF00476">
    <property type="entry name" value="DNA_pol_A"/>
    <property type="match status" value="1"/>
</dbReference>
<dbReference type="Proteomes" id="UP000031980">
    <property type="component" value="Unassembled WGS sequence"/>
</dbReference>
<feature type="domain" description="3'-5' exonuclease" evidence="17">
    <location>
        <begin position="310"/>
        <end position="487"/>
    </location>
</feature>
<keyword evidence="9 16" id="KW-0378">Hydrolase</keyword>
<dbReference type="EC" id="2.7.7.7" evidence="2 15"/>
<keyword evidence="5 16" id="KW-0548">Nucleotidyltransferase</keyword>
<comment type="catalytic activity">
    <reaction evidence="14 16">
        <text>DNA(n) + a 2'-deoxyribonucleoside 5'-triphosphate = DNA(n+1) + diphosphate</text>
        <dbReference type="Rhea" id="RHEA:22508"/>
        <dbReference type="Rhea" id="RHEA-COMP:17339"/>
        <dbReference type="Rhea" id="RHEA-COMP:17340"/>
        <dbReference type="ChEBI" id="CHEBI:33019"/>
        <dbReference type="ChEBI" id="CHEBI:61560"/>
        <dbReference type="ChEBI" id="CHEBI:173112"/>
        <dbReference type="EC" id="2.7.7.7"/>
    </reaction>
</comment>
<evidence type="ECO:0000256" key="1">
    <source>
        <dbReference type="ARBA" id="ARBA00007705"/>
    </source>
</evidence>
<dbReference type="InterPro" id="IPR036397">
    <property type="entry name" value="RNaseH_sf"/>
</dbReference>
<dbReference type="PRINTS" id="PR00868">
    <property type="entry name" value="DNAPOLI"/>
</dbReference>
<dbReference type="GO" id="GO:0008408">
    <property type="term" value="F:3'-5' exonuclease activity"/>
    <property type="evidence" value="ECO:0007669"/>
    <property type="project" value="UniProtKB-UniRule"/>
</dbReference>
<evidence type="ECO:0000256" key="13">
    <source>
        <dbReference type="ARBA" id="ARBA00023204"/>
    </source>
</evidence>
<keyword evidence="13 16" id="KW-0234">DNA repair</keyword>
<dbReference type="FunFam" id="1.10.150.20:FF:000003">
    <property type="entry name" value="DNA polymerase I"/>
    <property type="match status" value="1"/>
</dbReference>
<evidence type="ECO:0000256" key="9">
    <source>
        <dbReference type="ARBA" id="ARBA00022801"/>
    </source>
</evidence>
<evidence type="ECO:0000313" key="20">
    <source>
        <dbReference type="EMBL" id="KIO44501.1"/>
    </source>
</evidence>
<dbReference type="SUPFAM" id="SSF53098">
    <property type="entry name" value="Ribonuclease H-like"/>
    <property type="match status" value="1"/>
</dbReference>
<dbReference type="Pfam" id="PF01612">
    <property type="entry name" value="DNA_pol_A_exo1"/>
    <property type="match status" value="1"/>
</dbReference>
<dbReference type="Gene3D" id="3.30.70.370">
    <property type="match status" value="1"/>
</dbReference>
<dbReference type="SMART" id="SM00279">
    <property type="entry name" value="HhH2"/>
    <property type="match status" value="1"/>
</dbReference>
<sequence>MINEEKRLYLLDAYALIYRSYYAFINNPRITTTGINTSATFGFCNFLLELLEEEKPTHLAVVFDPEGPTFRHEMYPQYKAQRPPMPEDLKKSVPYIKRIIQGLGINLIAVDGFEADDVIGTLAKIGEKENFQVYMITPDKDYAQLVSERVFMYKPGRAGNKSEVWGIAEVLDHFGIERVEQVIDILGLMGDSADNVPGCSGVGPKSASSLIYKYGSIEGIYQHIDELKGKQKENLLACQPTVFLSKELVTINSEVPVNISIQDLIRTEIKEEVLEPIFKELELFSLSKRIFSIEHTEVAVESLHEEEVSYQEIQSERELNEMIGILEESSEYVLHSVFGDGTLYNSYPTYLAFSVRANRMRYLRLPLEKEAAEKMVGRLRSVFENPDKMLISNDVKNDIIWLRRAGIEIKNRIFDIKIAHYVLQPDSSHELERIALELLNYRLVKGDGGDSQQLTLSFEDDSIKNKDFEERTDILFRLKGRLKEALEQVGLYTLFEQLEMPLVFVLADMEYEGVAIDKEALKELSEELKLKIAESEKVIYKMAGKEFNISSPKQLGEVLFDDMNIGGTNKKTKTGQYSTSEQVLSKLEGEHPIIEHILIYRGLKKLLTTYAEALPTYVDPGTGKIHTRFNQAEAATGRLSSLNPNLQNIPVRTEEGRNIRKAFITGDPDYCFFSADYSQVELRLMAHLSGTKELIDAFLNGEDVHAETAAKIYHVPLNEVTPEMRRRAKTANFGIIYGISAWGLAERLKIPRKEGKELIDGYFNLYPGVKQYMEKSVEKARKQGYVETIMGRRRYLRDINSRNAVVRGVAERNAVNAPIQGSAADIIKKAMICIHQEIARRGLKSKMILQVHDELNFKCHREELEELKGLVVDCMENVIKLAVPLTVSTGYGKNWYEAH</sequence>
<organism evidence="20 21">
    <name type="scientific">Sanguibacteroides justesenii</name>
    <dbReference type="NCBI Taxonomy" id="1547597"/>
    <lineage>
        <taxon>Bacteria</taxon>
        <taxon>Pseudomonadati</taxon>
        <taxon>Bacteroidota</taxon>
        <taxon>Bacteroidia</taxon>
        <taxon>Bacteroidales</taxon>
        <taxon>Porphyromonadaceae</taxon>
        <taxon>Sanguibacteroides</taxon>
    </lineage>
</organism>
<dbReference type="InterPro" id="IPR029060">
    <property type="entry name" value="PIN-like_dom_sf"/>
</dbReference>
<evidence type="ECO:0000256" key="4">
    <source>
        <dbReference type="ARBA" id="ARBA00022679"/>
    </source>
</evidence>
<dbReference type="FunFam" id="1.10.150.20:FF:000002">
    <property type="entry name" value="DNA polymerase I"/>
    <property type="match status" value="1"/>
</dbReference>
<dbReference type="FunFam" id="1.20.1060.10:FF:000001">
    <property type="entry name" value="DNA polymerase I"/>
    <property type="match status" value="1"/>
</dbReference>
<evidence type="ECO:0000259" key="18">
    <source>
        <dbReference type="SMART" id="SM00475"/>
    </source>
</evidence>
<dbReference type="InterPro" id="IPR002421">
    <property type="entry name" value="5-3_exonuclease"/>
</dbReference>
<evidence type="ECO:0000259" key="17">
    <source>
        <dbReference type="SMART" id="SM00474"/>
    </source>
</evidence>
<dbReference type="SMART" id="SM00474">
    <property type="entry name" value="35EXOc"/>
    <property type="match status" value="1"/>
</dbReference>
<dbReference type="NCBIfam" id="TIGR00593">
    <property type="entry name" value="pola"/>
    <property type="match status" value="1"/>
</dbReference>
<dbReference type="GO" id="GO:0008409">
    <property type="term" value="F:5'-3' exonuclease activity"/>
    <property type="evidence" value="ECO:0007669"/>
    <property type="project" value="UniProtKB-UniRule"/>
</dbReference>
<dbReference type="InterPro" id="IPR036279">
    <property type="entry name" value="5-3_exonuclease_C_sf"/>
</dbReference>
<evidence type="ECO:0000256" key="15">
    <source>
        <dbReference type="NCBIfam" id="TIGR00593"/>
    </source>
</evidence>
<dbReference type="PANTHER" id="PTHR10133:SF27">
    <property type="entry name" value="DNA POLYMERASE NU"/>
    <property type="match status" value="1"/>
</dbReference>
<evidence type="ECO:0000256" key="10">
    <source>
        <dbReference type="ARBA" id="ARBA00022839"/>
    </source>
</evidence>
<accession>A0A0C3RDU0</accession>
<keyword evidence="8 16" id="KW-0227">DNA damage</keyword>
<comment type="similarity">
    <text evidence="1 16">Belongs to the DNA polymerase type-A family.</text>
</comment>
<dbReference type="RefSeq" id="WP_041505264.1">
    <property type="nucleotide sequence ID" value="NZ_JPIU01000039.1"/>
</dbReference>
<dbReference type="SUPFAM" id="SSF56672">
    <property type="entry name" value="DNA/RNA polymerases"/>
    <property type="match status" value="1"/>
</dbReference>
<dbReference type="SUPFAM" id="SSF88723">
    <property type="entry name" value="PIN domain-like"/>
    <property type="match status" value="1"/>
</dbReference>
<reference evidence="20 21" key="1">
    <citation type="submission" date="2014-07" db="EMBL/GenBank/DDBJ databases">
        <title>Porphyromonadaceae bacterium OUH 308042 = ATCC BAA-2681 = DSM 28342 draft genome.</title>
        <authorList>
            <person name="Sydenham T.V."/>
            <person name="Hasman H."/>
            <person name="Justensen U.S."/>
        </authorList>
    </citation>
    <scope>NUCLEOTIDE SEQUENCE [LARGE SCALE GENOMIC DNA]</scope>
    <source>
        <strain evidence="20 21">OUH 308042</strain>
    </source>
</reference>
<dbReference type="InterPro" id="IPR019760">
    <property type="entry name" value="DNA-dir_DNA_pol_A_CS"/>
</dbReference>
<dbReference type="InterPro" id="IPR020046">
    <property type="entry name" value="5-3_exonucl_a-hlix_arch_N"/>
</dbReference>
<evidence type="ECO:0000256" key="2">
    <source>
        <dbReference type="ARBA" id="ARBA00012417"/>
    </source>
</evidence>
<dbReference type="PROSITE" id="PS00447">
    <property type="entry name" value="DNA_POLYMERASE_A"/>
    <property type="match status" value="1"/>
</dbReference>
<feature type="domain" description="5'-3' exonuclease" evidence="18">
    <location>
        <begin position="6"/>
        <end position="267"/>
    </location>
</feature>
<dbReference type="AlphaFoldDB" id="A0A0C3RDU0"/>
<dbReference type="CDD" id="cd09859">
    <property type="entry name" value="PIN_53EXO"/>
    <property type="match status" value="1"/>
</dbReference>
<evidence type="ECO:0000256" key="16">
    <source>
        <dbReference type="RuleBase" id="RU004460"/>
    </source>
</evidence>
<dbReference type="SMART" id="SM00475">
    <property type="entry name" value="53EXOc"/>
    <property type="match status" value="1"/>
</dbReference>
<dbReference type="InterPro" id="IPR018320">
    <property type="entry name" value="DNA_polymerase_1"/>
</dbReference>
<keyword evidence="6 16" id="KW-0235">DNA replication</keyword>
<dbReference type="Pfam" id="PF01367">
    <property type="entry name" value="5_3_exonuc"/>
    <property type="match status" value="1"/>
</dbReference>
<dbReference type="InterPro" id="IPR043502">
    <property type="entry name" value="DNA/RNA_pol_sf"/>
</dbReference>
<keyword evidence="21" id="KW-1185">Reference proteome</keyword>
<dbReference type="CDD" id="cd06140">
    <property type="entry name" value="DNA_polA_I_Bacillus_like_exo"/>
    <property type="match status" value="1"/>
</dbReference>
<evidence type="ECO:0000256" key="8">
    <source>
        <dbReference type="ARBA" id="ARBA00022763"/>
    </source>
</evidence>
<keyword evidence="4 16" id="KW-0808">Transferase</keyword>
<evidence type="ECO:0000313" key="21">
    <source>
        <dbReference type="Proteomes" id="UP000031980"/>
    </source>
</evidence>
<evidence type="ECO:0000256" key="14">
    <source>
        <dbReference type="ARBA" id="ARBA00049244"/>
    </source>
</evidence>
<comment type="caution">
    <text evidence="20">The sequence shown here is derived from an EMBL/GenBank/DDBJ whole genome shotgun (WGS) entry which is preliminary data.</text>
</comment>
<dbReference type="Gene3D" id="3.40.50.1010">
    <property type="entry name" value="5'-nuclease"/>
    <property type="match status" value="1"/>
</dbReference>
<evidence type="ECO:0000256" key="6">
    <source>
        <dbReference type="ARBA" id="ARBA00022705"/>
    </source>
</evidence>
<dbReference type="CDD" id="cd09898">
    <property type="entry name" value="H3TH_53EXO"/>
    <property type="match status" value="1"/>
</dbReference>
<dbReference type="InterPro" id="IPR012337">
    <property type="entry name" value="RNaseH-like_sf"/>
</dbReference>
<dbReference type="InterPro" id="IPR001098">
    <property type="entry name" value="DNA-dir_DNA_pol_A_palm_dom"/>
</dbReference>
<dbReference type="Pfam" id="PF02739">
    <property type="entry name" value="5_3_exonuc_N"/>
    <property type="match status" value="1"/>
</dbReference>
<dbReference type="GO" id="GO:0006302">
    <property type="term" value="P:double-strand break repair"/>
    <property type="evidence" value="ECO:0007669"/>
    <property type="project" value="TreeGrafter"/>
</dbReference>
<dbReference type="InterPro" id="IPR008918">
    <property type="entry name" value="HhH2"/>
</dbReference>
<dbReference type="GO" id="GO:0003887">
    <property type="term" value="F:DNA-directed DNA polymerase activity"/>
    <property type="evidence" value="ECO:0007669"/>
    <property type="project" value="UniProtKB-UniRule"/>
</dbReference>
<comment type="function">
    <text evidence="16">In addition to polymerase activity, this DNA polymerase exhibits 3'-5' and 5'-3' exonuclease activity.</text>
</comment>
<evidence type="ECO:0000256" key="7">
    <source>
        <dbReference type="ARBA" id="ARBA00022722"/>
    </source>
</evidence>
<feature type="domain" description="DNA-directed DNA polymerase family A palm" evidence="19">
    <location>
        <begin position="656"/>
        <end position="863"/>
    </location>
</feature>
<keyword evidence="10 16" id="KW-0269">Exonuclease</keyword>
<protein>
    <recommendedName>
        <fullName evidence="3 15">DNA polymerase I</fullName>
        <ecNumber evidence="2 15">2.7.7.7</ecNumber>
    </recommendedName>
</protein>
<dbReference type="InterPro" id="IPR002562">
    <property type="entry name" value="3'-5'_exonuclease_dom"/>
</dbReference>
<keyword evidence="11 16" id="KW-0239">DNA-directed DNA polymerase</keyword>
<dbReference type="EMBL" id="JPIU01000039">
    <property type="protein sequence ID" value="KIO44501.1"/>
    <property type="molecule type" value="Genomic_DNA"/>
</dbReference>
<dbReference type="InterPro" id="IPR002298">
    <property type="entry name" value="DNA_polymerase_A"/>
</dbReference>
<dbReference type="SUPFAM" id="SSF47807">
    <property type="entry name" value="5' to 3' exonuclease, C-terminal subdomain"/>
    <property type="match status" value="1"/>
</dbReference>
<dbReference type="GO" id="GO:0003677">
    <property type="term" value="F:DNA binding"/>
    <property type="evidence" value="ECO:0007669"/>
    <property type="project" value="UniProtKB-UniRule"/>
</dbReference>
<evidence type="ECO:0000256" key="11">
    <source>
        <dbReference type="ARBA" id="ARBA00022932"/>
    </source>
</evidence>
<dbReference type="Gene3D" id="1.10.150.20">
    <property type="entry name" value="5' to 3' exonuclease, C-terminal subdomain"/>
    <property type="match status" value="2"/>
</dbReference>
<dbReference type="Gene3D" id="3.30.420.10">
    <property type="entry name" value="Ribonuclease H-like superfamily/Ribonuclease H"/>
    <property type="match status" value="1"/>
</dbReference>
<dbReference type="CDD" id="cd08637">
    <property type="entry name" value="DNA_pol_A_pol_I_C"/>
    <property type="match status" value="1"/>
</dbReference>
<gene>
    <name evidence="16" type="primary">polA</name>
    <name evidence="20" type="ORF">BA92_09925</name>
</gene>
<dbReference type="NCBIfam" id="NF004397">
    <property type="entry name" value="PRK05755.1"/>
    <property type="match status" value="1"/>
</dbReference>
<dbReference type="Gene3D" id="1.20.1060.10">
    <property type="entry name" value="Taq DNA Polymerase, Chain T, domain 4"/>
    <property type="match status" value="1"/>
</dbReference>
<keyword evidence="12 16" id="KW-0238">DNA-binding</keyword>
<keyword evidence="7" id="KW-0540">Nuclease</keyword>
<evidence type="ECO:0000259" key="19">
    <source>
        <dbReference type="SMART" id="SM00482"/>
    </source>
</evidence>
<dbReference type="InterPro" id="IPR020045">
    <property type="entry name" value="DNA_polI_H3TH"/>
</dbReference>
<proteinExistence type="inferred from homology"/>